<keyword evidence="2" id="KW-0732">Signal</keyword>
<organism evidence="3 4">
    <name type="scientific">Flavipsychrobacter stenotrophus</name>
    <dbReference type="NCBI Taxonomy" id="2077091"/>
    <lineage>
        <taxon>Bacteria</taxon>
        <taxon>Pseudomonadati</taxon>
        <taxon>Bacteroidota</taxon>
        <taxon>Chitinophagia</taxon>
        <taxon>Chitinophagales</taxon>
        <taxon>Chitinophagaceae</taxon>
        <taxon>Flavipsychrobacter</taxon>
    </lineage>
</organism>
<protein>
    <submittedName>
        <fullName evidence="3">Uncharacterized protein</fullName>
    </submittedName>
</protein>
<dbReference type="RefSeq" id="WP_105039581.1">
    <property type="nucleotide sequence ID" value="NZ_PPSL01000003.1"/>
</dbReference>
<evidence type="ECO:0000256" key="2">
    <source>
        <dbReference type="SAM" id="SignalP"/>
    </source>
</evidence>
<sequence length="127" mass="14070">MKRVVLMLLVAVGLFAMPSCKEEAEKDYTKVMEDSLATVLPTWQSVKVNVQNKTYVDVIVGDPGFYSAAPEVRAQKAKELGGLLLRLYKGDNYFEKGNMIITKDPKNTDMAPKDGVSTPIPFGELKK</sequence>
<evidence type="ECO:0000313" key="4">
    <source>
        <dbReference type="Proteomes" id="UP000239872"/>
    </source>
</evidence>
<feature type="region of interest" description="Disordered" evidence="1">
    <location>
        <begin position="104"/>
        <end position="127"/>
    </location>
</feature>
<evidence type="ECO:0000313" key="3">
    <source>
        <dbReference type="EMBL" id="PQJ10854.1"/>
    </source>
</evidence>
<evidence type="ECO:0000256" key="1">
    <source>
        <dbReference type="SAM" id="MobiDB-lite"/>
    </source>
</evidence>
<keyword evidence="4" id="KW-1185">Reference proteome</keyword>
<accession>A0A2S7SVU9</accession>
<feature type="chain" id="PRO_5015652092" evidence="2">
    <location>
        <begin position="22"/>
        <end position="127"/>
    </location>
</feature>
<feature type="signal peptide" evidence="2">
    <location>
        <begin position="1"/>
        <end position="21"/>
    </location>
</feature>
<dbReference type="AlphaFoldDB" id="A0A2S7SVU9"/>
<name>A0A2S7SVU9_9BACT</name>
<dbReference type="EMBL" id="PPSL01000003">
    <property type="protein sequence ID" value="PQJ10854.1"/>
    <property type="molecule type" value="Genomic_DNA"/>
</dbReference>
<gene>
    <name evidence="3" type="ORF">CJD36_012855</name>
</gene>
<comment type="caution">
    <text evidence="3">The sequence shown here is derived from an EMBL/GenBank/DDBJ whole genome shotgun (WGS) entry which is preliminary data.</text>
</comment>
<dbReference type="Proteomes" id="UP000239872">
    <property type="component" value="Unassembled WGS sequence"/>
</dbReference>
<proteinExistence type="predicted"/>
<reference evidence="3 4" key="1">
    <citation type="submission" date="2018-01" db="EMBL/GenBank/DDBJ databases">
        <title>A novel member of the phylum Bacteroidetes isolated from glacier ice.</title>
        <authorList>
            <person name="Liu Q."/>
            <person name="Xin Y.-H."/>
        </authorList>
    </citation>
    <scope>NUCLEOTIDE SEQUENCE [LARGE SCALE GENOMIC DNA]</scope>
    <source>
        <strain evidence="3 4">RB1R16</strain>
    </source>
</reference>